<name>A0A6A5TA76_9PLEO</name>
<evidence type="ECO:0000313" key="3">
    <source>
        <dbReference type="Proteomes" id="UP000800038"/>
    </source>
</evidence>
<organism evidence="2 3">
    <name type="scientific">Clathrospora elynae</name>
    <dbReference type="NCBI Taxonomy" id="706981"/>
    <lineage>
        <taxon>Eukaryota</taxon>
        <taxon>Fungi</taxon>
        <taxon>Dikarya</taxon>
        <taxon>Ascomycota</taxon>
        <taxon>Pezizomycotina</taxon>
        <taxon>Dothideomycetes</taxon>
        <taxon>Pleosporomycetidae</taxon>
        <taxon>Pleosporales</taxon>
        <taxon>Diademaceae</taxon>
        <taxon>Clathrospora</taxon>
    </lineage>
</organism>
<dbReference type="Pfam" id="PF10454">
    <property type="entry name" value="DUF2458"/>
    <property type="match status" value="1"/>
</dbReference>
<dbReference type="OrthoDB" id="5363415at2759"/>
<protein>
    <submittedName>
        <fullName evidence="2">Uncharacterized protein</fullName>
    </submittedName>
</protein>
<dbReference type="Proteomes" id="UP000800038">
    <property type="component" value="Unassembled WGS sequence"/>
</dbReference>
<evidence type="ECO:0000256" key="1">
    <source>
        <dbReference type="SAM" id="MobiDB-lite"/>
    </source>
</evidence>
<keyword evidence="3" id="KW-1185">Reference proteome</keyword>
<evidence type="ECO:0000313" key="2">
    <source>
        <dbReference type="EMBL" id="KAF1947656.1"/>
    </source>
</evidence>
<feature type="region of interest" description="Disordered" evidence="1">
    <location>
        <begin position="21"/>
        <end position="93"/>
    </location>
</feature>
<dbReference type="AlphaFoldDB" id="A0A6A5TA76"/>
<sequence length="266" mass="30064">MAENIEQNLDLAKILATLANLPKPEGPPYQDQQQAYESGQSYQHYQDAPQQYPPEQSNIYRQSADPRLARQAPHLQHRQPPPRPQDRASTPLIDPSTITEWKQGLRCVSKIAAQNPEFAATVRKLMKDQEQHVKSWEAGRKHLIEEHRFKRESEQMHRAALSLPGLLEGATLLRTPDDENEELDQYSAKVYRACKAMVDSQTSSLKVLGVPFFGVKPYLVVGSSYDPTEVMDSQLAPAPAGGKITKDQLLDLQRKMLNHLTELYGD</sequence>
<dbReference type="InterPro" id="IPR018858">
    <property type="entry name" value="DUF2458"/>
</dbReference>
<gene>
    <name evidence="2" type="ORF">EJ02DRAFT_449133</name>
</gene>
<feature type="compositionally biased region" description="Polar residues" evidence="1">
    <location>
        <begin position="30"/>
        <end position="44"/>
    </location>
</feature>
<dbReference type="EMBL" id="ML975997">
    <property type="protein sequence ID" value="KAF1947656.1"/>
    <property type="molecule type" value="Genomic_DNA"/>
</dbReference>
<proteinExistence type="predicted"/>
<accession>A0A6A5TA76</accession>
<reference evidence="2" key="1">
    <citation type="journal article" date="2020" name="Stud. Mycol.">
        <title>101 Dothideomycetes genomes: a test case for predicting lifestyles and emergence of pathogens.</title>
        <authorList>
            <person name="Haridas S."/>
            <person name="Albert R."/>
            <person name="Binder M."/>
            <person name="Bloem J."/>
            <person name="Labutti K."/>
            <person name="Salamov A."/>
            <person name="Andreopoulos B."/>
            <person name="Baker S."/>
            <person name="Barry K."/>
            <person name="Bills G."/>
            <person name="Bluhm B."/>
            <person name="Cannon C."/>
            <person name="Castanera R."/>
            <person name="Culley D."/>
            <person name="Daum C."/>
            <person name="Ezra D."/>
            <person name="Gonzalez J."/>
            <person name="Henrissat B."/>
            <person name="Kuo A."/>
            <person name="Liang C."/>
            <person name="Lipzen A."/>
            <person name="Lutzoni F."/>
            <person name="Magnuson J."/>
            <person name="Mondo S."/>
            <person name="Nolan M."/>
            <person name="Ohm R."/>
            <person name="Pangilinan J."/>
            <person name="Park H.-J."/>
            <person name="Ramirez L."/>
            <person name="Alfaro M."/>
            <person name="Sun H."/>
            <person name="Tritt A."/>
            <person name="Yoshinaga Y."/>
            <person name="Zwiers L.-H."/>
            <person name="Turgeon B."/>
            <person name="Goodwin S."/>
            <person name="Spatafora J."/>
            <person name="Crous P."/>
            <person name="Grigoriev I."/>
        </authorList>
    </citation>
    <scope>NUCLEOTIDE SEQUENCE</scope>
    <source>
        <strain evidence="2">CBS 161.51</strain>
    </source>
</reference>